<comment type="caution">
    <text evidence="2">The sequence shown here is derived from an EMBL/GenBank/DDBJ whole genome shotgun (WGS) entry which is preliminary data.</text>
</comment>
<organism evidence="2 3">
    <name type="scientific">Kingdonia uniflora</name>
    <dbReference type="NCBI Taxonomy" id="39325"/>
    <lineage>
        <taxon>Eukaryota</taxon>
        <taxon>Viridiplantae</taxon>
        <taxon>Streptophyta</taxon>
        <taxon>Embryophyta</taxon>
        <taxon>Tracheophyta</taxon>
        <taxon>Spermatophyta</taxon>
        <taxon>Magnoliopsida</taxon>
        <taxon>Ranunculales</taxon>
        <taxon>Circaeasteraceae</taxon>
        <taxon>Kingdonia</taxon>
    </lineage>
</organism>
<feature type="domain" description="Glycerol-3-phosphate dehydrogenase NAD-dependent C-terminal" evidence="1">
    <location>
        <begin position="112"/>
        <end position="159"/>
    </location>
</feature>
<protein>
    <recommendedName>
        <fullName evidence="1">Glycerol-3-phosphate dehydrogenase NAD-dependent C-terminal domain-containing protein</fullName>
    </recommendedName>
</protein>
<dbReference type="PANTHER" id="PTHR47206:SF1">
    <property type="entry name" value="HOMEODOMAIN-LIKE SUPERFAMILY PROTEIN"/>
    <property type="match status" value="1"/>
</dbReference>
<dbReference type="OrthoDB" id="10263760at2759"/>
<dbReference type="GO" id="GO:0006072">
    <property type="term" value="P:glycerol-3-phosphate metabolic process"/>
    <property type="evidence" value="ECO:0007669"/>
    <property type="project" value="InterPro"/>
</dbReference>
<dbReference type="Pfam" id="PF07479">
    <property type="entry name" value="NAD_Gly3P_dh_C"/>
    <property type="match status" value="1"/>
</dbReference>
<dbReference type="PANTHER" id="PTHR47206">
    <property type="entry name" value="HOMEODOMAIN-LIKE SUPERFAMILY PROTEIN"/>
    <property type="match status" value="1"/>
</dbReference>
<dbReference type="InterPro" id="IPR013328">
    <property type="entry name" value="6PGD_dom2"/>
</dbReference>
<dbReference type="GO" id="GO:0005975">
    <property type="term" value="P:carbohydrate metabolic process"/>
    <property type="evidence" value="ECO:0007669"/>
    <property type="project" value="InterPro"/>
</dbReference>
<dbReference type="InterPro" id="IPR006109">
    <property type="entry name" value="G3P_DH_NAD-dep_C"/>
</dbReference>
<keyword evidence="3" id="KW-1185">Reference proteome</keyword>
<reference evidence="2 3" key="1">
    <citation type="journal article" date="2020" name="IScience">
        <title>Genome Sequencing of the Endangered Kingdonia uniflora (Circaeasteraceae, Ranunculales) Reveals Potential Mechanisms of Evolutionary Specialization.</title>
        <authorList>
            <person name="Sun Y."/>
            <person name="Deng T."/>
            <person name="Zhang A."/>
            <person name="Moore M.J."/>
            <person name="Landis J.B."/>
            <person name="Lin N."/>
            <person name="Zhang H."/>
            <person name="Zhang X."/>
            <person name="Huang J."/>
            <person name="Zhang X."/>
            <person name="Sun H."/>
            <person name="Wang H."/>
        </authorList>
    </citation>
    <scope>NUCLEOTIDE SEQUENCE [LARGE SCALE GENOMIC DNA]</scope>
    <source>
        <strain evidence="2">TB1705</strain>
        <tissue evidence="2">Leaf</tissue>
    </source>
</reference>
<dbReference type="EMBL" id="JACGCM010001281">
    <property type="protein sequence ID" value="KAF6157034.1"/>
    <property type="molecule type" value="Genomic_DNA"/>
</dbReference>
<sequence>MKHLVQTLLPTKAKGKPLSRQQSVVKQVFLGSGLPNDPNCETAEVPLIINIPNGHASLGPLDDSQPSCSQGKNISIPVTVKVQQLPTGMASTEGLEGNGPATGPLMSLKQRCCRQKLQGVSTAREVYELLSQRGWQELFPLFTSVHEICIGRLFPSTIVEYTECGSGFIALGGMVAPLYRKLLFMESFSKTVVNLSPFEYGWLDVLVEAVEGV</sequence>
<dbReference type="AlphaFoldDB" id="A0A7J7MQC2"/>
<gene>
    <name evidence="2" type="ORF">GIB67_041495</name>
</gene>
<dbReference type="Gene3D" id="1.10.1040.10">
    <property type="entry name" value="N-(1-d-carboxylethyl)-l-norvaline Dehydrogenase, domain 2"/>
    <property type="match status" value="1"/>
</dbReference>
<evidence type="ECO:0000259" key="1">
    <source>
        <dbReference type="Pfam" id="PF07479"/>
    </source>
</evidence>
<evidence type="ECO:0000313" key="2">
    <source>
        <dbReference type="EMBL" id="KAF6157034.1"/>
    </source>
</evidence>
<name>A0A7J7MQC2_9MAGN</name>
<dbReference type="Proteomes" id="UP000541444">
    <property type="component" value="Unassembled WGS sequence"/>
</dbReference>
<accession>A0A7J7MQC2</accession>
<evidence type="ECO:0000313" key="3">
    <source>
        <dbReference type="Proteomes" id="UP000541444"/>
    </source>
</evidence>
<proteinExistence type="predicted"/>